<feature type="signal peptide" evidence="1">
    <location>
        <begin position="1"/>
        <end position="16"/>
    </location>
</feature>
<protein>
    <submittedName>
        <fullName evidence="2">Uncharacterized protein</fullName>
    </submittedName>
</protein>
<proteinExistence type="predicted"/>
<dbReference type="Proteomes" id="UP000076858">
    <property type="component" value="Unassembled WGS sequence"/>
</dbReference>
<keyword evidence="1" id="KW-0732">Signal</keyword>
<evidence type="ECO:0000313" key="2">
    <source>
        <dbReference type="EMBL" id="KZS08418.1"/>
    </source>
</evidence>
<organism evidence="2 3">
    <name type="scientific">Daphnia magna</name>
    <dbReference type="NCBI Taxonomy" id="35525"/>
    <lineage>
        <taxon>Eukaryota</taxon>
        <taxon>Metazoa</taxon>
        <taxon>Ecdysozoa</taxon>
        <taxon>Arthropoda</taxon>
        <taxon>Crustacea</taxon>
        <taxon>Branchiopoda</taxon>
        <taxon>Diplostraca</taxon>
        <taxon>Cladocera</taxon>
        <taxon>Anomopoda</taxon>
        <taxon>Daphniidae</taxon>
        <taxon>Daphnia</taxon>
    </lineage>
</organism>
<evidence type="ECO:0000256" key="1">
    <source>
        <dbReference type="SAM" id="SignalP"/>
    </source>
</evidence>
<accession>A0A164R8B5</accession>
<keyword evidence="3" id="KW-1185">Reference proteome</keyword>
<reference evidence="2 3" key="1">
    <citation type="submission" date="2016-03" db="EMBL/GenBank/DDBJ databases">
        <title>EvidentialGene: Evidence-directed Construction of Genes on Genomes.</title>
        <authorList>
            <person name="Gilbert D.G."/>
            <person name="Choi J.-H."/>
            <person name="Mockaitis K."/>
            <person name="Colbourne J."/>
            <person name="Pfrender M."/>
        </authorList>
    </citation>
    <scope>NUCLEOTIDE SEQUENCE [LARGE SCALE GENOMIC DNA]</scope>
    <source>
        <strain evidence="2 3">Xinb3</strain>
        <tissue evidence="2">Complete organism</tissue>
    </source>
</reference>
<comment type="caution">
    <text evidence="2">The sequence shown here is derived from an EMBL/GenBank/DDBJ whole genome shotgun (WGS) entry which is preliminary data.</text>
</comment>
<name>A0A164R8B5_9CRUS</name>
<gene>
    <name evidence="2" type="ORF">APZ42_027597</name>
</gene>
<dbReference type="AlphaFoldDB" id="A0A164R8B5"/>
<feature type="chain" id="PRO_5007852834" evidence="1">
    <location>
        <begin position="17"/>
        <end position="48"/>
    </location>
</feature>
<sequence length="48" mass="5546">MVFPFGFYLLLVKVMTDPSSQRPMRMPQFYFQELADRTSKSGLADDSP</sequence>
<evidence type="ECO:0000313" key="3">
    <source>
        <dbReference type="Proteomes" id="UP000076858"/>
    </source>
</evidence>
<dbReference type="EMBL" id="LRGB01002216">
    <property type="protein sequence ID" value="KZS08418.1"/>
    <property type="molecule type" value="Genomic_DNA"/>
</dbReference>